<dbReference type="InParanoid" id="A0A078B7E9"/>
<feature type="transmembrane region" description="Helical" evidence="1">
    <location>
        <begin position="36"/>
        <end position="57"/>
    </location>
</feature>
<feature type="transmembrane region" description="Helical" evidence="1">
    <location>
        <begin position="6"/>
        <end position="24"/>
    </location>
</feature>
<dbReference type="EMBL" id="CCKQ01018201">
    <property type="protein sequence ID" value="CDW90141.1"/>
    <property type="molecule type" value="Genomic_DNA"/>
</dbReference>
<accession>A0A078B7E9</accession>
<organism evidence="2 3">
    <name type="scientific">Stylonychia lemnae</name>
    <name type="common">Ciliate</name>
    <dbReference type="NCBI Taxonomy" id="5949"/>
    <lineage>
        <taxon>Eukaryota</taxon>
        <taxon>Sar</taxon>
        <taxon>Alveolata</taxon>
        <taxon>Ciliophora</taxon>
        <taxon>Intramacronucleata</taxon>
        <taxon>Spirotrichea</taxon>
        <taxon>Stichotrichia</taxon>
        <taxon>Sporadotrichida</taxon>
        <taxon>Oxytrichidae</taxon>
        <taxon>Stylonychinae</taxon>
        <taxon>Stylonychia</taxon>
    </lineage>
</organism>
<protein>
    <submittedName>
        <fullName evidence="2">Uncharacterized protein</fullName>
    </submittedName>
</protein>
<feature type="transmembrane region" description="Helical" evidence="1">
    <location>
        <begin position="103"/>
        <end position="119"/>
    </location>
</feature>
<keyword evidence="1" id="KW-0472">Membrane</keyword>
<reference evidence="2 3" key="1">
    <citation type="submission" date="2014-06" db="EMBL/GenBank/DDBJ databases">
        <authorList>
            <person name="Swart Estienne"/>
        </authorList>
    </citation>
    <scope>NUCLEOTIDE SEQUENCE [LARGE SCALE GENOMIC DNA]</scope>
    <source>
        <strain evidence="2 3">130c</strain>
    </source>
</reference>
<dbReference type="AlphaFoldDB" id="A0A078B7E9"/>
<proteinExistence type="predicted"/>
<keyword evidence="1" id="KW-0812">Transmembrane</keyword>
<dbReference type="Proteomes" id="UP000039865">
    <property type="component" value="Unassembled WGS sequence"/>
</dbReference>
<keyword evidence="1" id="KW-1133">Transmembrane helix</keyword>
<feature type="transmembrane region" description="Helical" evidence="1">
    <location>
        <begin position="63"/>
        <end position="82"/>
    </location>
</feature>
<evidence type="ECO:0000313" key="2">
    <source>
        <dbReference type="EMBL" id="CDW90141.1"/>
    </source>
</evidence>
<name>A0A078B7E9_STYLE</name>
<evidence type="ECO:0000313" key="3">
    <source>
        <dbReference type="Proteomes" id="UP000039865"/>
    </source>
</evidence>
<keyword evidence="3" id="KW-1185">Reference proteome</keyword>
<evidence type="ECO:0000256" key="1">
    <source>
        <dbReference type="SAM" id="Phobius"/>
    </source>
</evidence>
<sequence length="126" mass="14299">MSSALWTKLSYSSYAVATLLGIYGRQRSDFSNDFTYNKYHFGVFVNILSGAGFYLSAKVPQPWQSSALFLLAIGLTSLPGYYEGFKDMKNNPYEGDTSLIRKLGFYSMLLGYGLIVYKHKYMNVMM</sequence>
<gene>
    <name evidence="2" type="primary">Contig7276.g7782</name>
    <name evidence="2" type="ORF">STYLEM_19282</name>
</gene>